<evidence type="ECO:0000256" key="10">
    <source>
        <dbReference type="ARBA" id="ARBA00023004"/>
    </source>
</evidence>
<keyword evidence="12 15" id="KW-1015">Disulfide bond</keyword>
<sequence>MVRNSVTLGCPNEDSACLCKLEEFMYGVRDCSREACNQAVSAAVMEWYYDSLCATPSTPPTPTGTWTPNTISAGSPTEVTFVDVGVSKTSSWVPKPQSTH</sequence>
<evidence type="ECO:0000256" key="12">
    <source>
        <dbReference type="ARBA" id="ARBA00023157"/>
    </source>
</evidence>
<evidence type="ECO:0000256" key="14">
    <source>
        <dbReference type="ARBA" id="ARBA00023288"/>
    </source>
</evidence>
<dbReference type="OrthoDB" id="1193027at2759"/>
<dbReference type="PANTHER" id="PTHR37928">
    <property type="entry name" value="CFEM DOMAIN PROTEIN (AFU_ORTHOLOGUE AFUA_6G14090)"/>
    <property type="match status" value="1"/>
</dbReference>
<evidence type="ECO:0000256" key="13">
    <source>
        <dbReference type="ARBA" id="ARBA00023180"/>
    </source>
</evidence>
<dbReference type="GO" id="GO:0046872">
    <property type="term" value="F:metal ion binding"/>
    <property type="evidence" value="ECO:0007669"/>
    <property type="project" value="UniProtKB-UniRule"/>
</dbReference>
<feature type="domain" description="CFEM" evidence="16">
    <location>
        <begin position="1"/>
        <end position="80"/>
    </location>
</feature>
<protein>
    <recommendedName>
        <fullName evidence="16">CFEM domain-containing protein</fullName>
    </recommendedName>
</protein>
<evidence type="ECO:0000256" key="8">
    <source>
        <dbReference type="ARBA" id="ARBA00022723"/>
    </source>
</evidence>
<feature type="disulfide bond" evidence="15">
    <location>
        <begin position="10"/>
        <end position="17"/>
    </location>
</feature>
<evidence type="ECO:0000313" key="17">
    <source>
        <dbReference type="EMBL" id="KAF2420742.1"/>
    </source>
</evidence>
<evidence type="ECO:0000256" key="6">
    <source>
        <dbReference type="ARBA" id="ARBA00022617"/>
    </source>
</evidence>
<keyword evidence="18" id="KW-1185">Reference proteome</keyword>
<dbReference type="InterPro" id="IPR051735">
    <property type="entry name" value="CFEM_domain"/>
</dbReference>
<dbReference type="InterPro" id="IPR008427">
    <property type="entry name" value="Extracellular_membr_CFEM_dom"/>
</dbReference>
<keyword evidence="7" id="KW-0336">GPI-anchor</keyword>
<keyword evidence="9" id="KW-0732">Signal</keyword>
<dbReference type="GO" id="GO:0005886">
    <property type="term" value="C:plasma membrane"/>
    <property type="evidence" value="ECO:0007669"/>
    <property type="project" value="UniProtKB-SubCell"/>
</dbReference>
<comment type="caution">
    <text evidence="17">The sequence shown here is derived from an EMBL/GenBank/DDBJ whole genome shotgun (WGS) entry which is preliminary data.</text>
</comment>
<evidence type="ECO:0000256" key="4">
    <source>
        <dbReference type="ARBA" id="ARBA00022475"/>
    </source>
</evidence>
<gene>
    <name evidence="17" type="ORF">EJ08DRAFT_528440</name>
</gene>
<dbReference type="Pfam" id="PF05730">
    <property type="entry name" value="CFEM"/>
    <property type="match status" value="1"/>
</dbReference>
<evidence type="ECO:0000313" key="18">
    <source>
        <dbReference type="Proteomes" id="UP000800235"/>
    </source>
</evidence>
<evidence type="ECO:0000256" key="11">
    <source>
        <dbReference type="ARBA" id="ARBA00023136"/>
    </source>
</evidence>
<accession>A0A9P4NGK7</accession>
<comment type="caution">
    <text evidence="15">Lacks conserved residue(s) required for the propagation of feature annotation.</text>
</comment>
<proteinExistence type="inferred from homology"/>
<dbReference type="GO" id="GO:0098552">
    <property type="term" value="C:side of membrane"/>
    <property type="evidence" value="ECO:0007669"/>
    <property type="project" value="UniProtKB-KW"/>
</dbReference>
<keyword evidence="14" id="KW-0449">Lipoprotein</keyword>
<keyword evidence="6 15" id="KW-0349">Heme</keyword>
<dbReference type="GO" id="GO:0005576">
    <property type="term" value="C:extracellular region"/>
    <property type="evidence" value="ECO:0007669"/>
    <property type="project" value="UniProtKB-SubCell"/>
</dbReference>
<evidence type="ECO:0000256" key="5">
    <source>
        <dbReference type="ARBA" id="ARBA00022525"/>
    </source>
</evidence>
<evidence type="ECO:0000256" key="3">
    <source>
        <dbReference type="ARBA" id="ARBA00010031"/>
    </source>
</evidence>
<evidence type="ECO:0000256" key="2">
    <source>
        <dbReference type="ARBA" id="ARBA00004613"/>
    </source>
</evidence>
<comment type="subcellular location">
    <subcellularLocation>
        <location evidence="1">Cell membrane</location>
        <topology evidence="1">Lipid-anchor</topology>
        <topology evidence="1">GPI-anchor</topology>
    </subcellularLocation>
    <subcellularLocation>
        <location evidence="2">Secreted</location>
    </subcellularLocation>
</comment>
<dbReference type="AlphaFoldDB" id="A0A9P4NGK7"/>
<keyword evidence="10 15" id="KW-0408">Iron</keyword>
<evidence type="ECO:0000256" key="1">
    <source>
        <dbReference type="ARBA" id="ARBA00004609"/>
    </source>
</evidence>
<reference evidence="17" key="1">
    <citation type="journal article" date="2020" name="Stud. Mycol.">
        <title>101 Dothideomycetes genomes: a test case for predicting lifestyles and emergence of pathogens.</title>
        <authorList>
            <person name="Haridas S."/>
            <person name="Albert R."/>
            <person name="Binder M."/>
            <person name="Bloem J."/>
            <person name="Labutti K."/>
            <person name="Salamov A."/>
            <person name="Andreopoulos B."/>
            <person name="Baker S."/>
            <person name="Barry K."/>
            <person name="Bills G."/>
            <person name="Bluhm B."/>
            <person name="Cannon C."/>
            <person name="Castanera R."/>
            <person name="Culley D."/>
            <person name="Daum C."/>
            <person name="Ezra D."/>
            <person name="Gonzalez J."/>
            <person name="Henrissat B."/>
            <person name="Kuo A."/>
            <person name="Liang C."/>
            <person name="Lipzen A."/>
            <person name="Lutzoni F."/>
            <person name="Magnuson J."/>
            <person name="Mondo S."/>
            <person name="Nolan M."/>
            <person name="Ohm R."/>
            <person name="Pangilinan J."/>
            <person name="Park H.-J."/>
            <person name="Ramirez L."/>
            <person name="Alfaro M."/>
            <person name="Sun H."/>
            <person name="Tritt A."/>
            <person name="Yoshinaga Y."/>
            <person name="Zwiers L.-H."/>
            <person name="Turgeon B."/>
            <person name="Goodwin S."/>
            <person name="Spatafora J."/>
            <person name="Crous P."/>
            <person name="Grigoriev I."/>
        </authorList>
    </citation>
    <scope>NUCLEOTIDE SEQUENCE</scope>
    <source>
        <strain evidence="17">CBS 130266</strain>
    </source>
</reference>
<keyword evidence="4" id="KW-1003">Cell membrane</keyword>
<evidence type="ECO:0000256" key="15">
    <source>
        <dbReference type="PROSITE-ProRule" id="PRU01356"/>
    </source>
</evidence>
<organism evidence="17 18">
    <name type="scientific">Tothia fuscella</name>
    <dbReference type="NCBI Taxonomy" id="1048955"/>
    <lineage>
        <taxon>Eukaryota</taxon>
        <taxon>Fungi</taxon>
        <taxon>Dikarya</taxon>
        <taxon>Ascomycota</taxon>
        <taxon>Pezizomycotina</taxon>
        <taxon>Dothideomycetes</taxon>
        <taxon>Pleosporomycetidae</taxon>
        <taxon>Venturiales</taxon>
        <taxon>Cylindrosympodiaceae</taxon>
        <taxon>Tothia</taxon>
    </lineage>
</organism>
<evidence type="ECO:0000256" key="7">
    <source>
        <dbReference type="ARBA" id="ARBA00022622"/>
    </source>
</evidence>
<feature type="binding site" description="axial binding residue" evidence="15">
    <location>
        <position position="14"/>
    </location>
    <ligand>
        <name>heme</name>
        <dbReference type="ChEBI" id="CHEBI:30413"/>
    </ligand>
    <ligandPart>
        <name>Fe</name>
        <dbReference type="ChEBI" id="CHEBI:18248"/>
    </ligandPart>
</feature>
<dbReference type="PROSITE" id="PS52012">
    <property type="entry name" value="CFEM"/>
    <property type="match status" value="1"/>
</dbReference>
<name>A0A9P4NGK7_9PEZI</name>
<keyword evidence="11" id="KW-0472">Membrane</keyword>
<keyword evidence="5" id="KW-0964">Secreted</keyword>
<evidence type="ECO:0000259" key="16">
    <source>
        <dbReference type="PROSITE" id="PS52012"/>
    </source>
</evidence>
<dbReference type="Proteomes" id="UP000800235">
    <property type="component" value="Unassembled WGS sequence"/>
</dbReference>
<evidence type="ECO:0000256" key="9">
    <source>
        <dbReference type="ARBA" id="ARBA00022729"/>
    </source>
</evidence>
<dbReference type="EMBL" id="MU007106">
    <property type="protein sequence ID" value="KAF2420742.1"/>
    <property type="molecule type" value="Genomic_DNA"/>
</dbReference>
<keyword evidence="13" id="KW-0325">Glycoprotein</keyword>
<dbReference type="PANTHER" id="PTHR37928:SF1">
    <property type="entry name" value="CFEM DOMAIN PROTEIN (AFU_ORTHOLOGUE AFUA_6G14090)"/>
    <property type="match status" value="1"/>
</dbReference>
<keyword evidence="8 15" id="KW-0479">Metal-binding</keyword>
<comment type="similarity">
    <text evidence="3">Belongs to the RBT5 family.</text>
</comment>